<reference evidence="5" key="1">
    <citation type="submission" date="2021-01" db="EMBL/GenBank/DDBJ databases">
        <authorList>
            <person name="Corre E."/>
            <person name="Pelletier E."/>
            <person name="Niang G."/>
            <person name="Scheremetjew M."/>
            <person name="Finn R."/>
            <person name="Kale V."/>
            <person name="Holt S."/>
            <person name="Cochrane G."/>
            <person name="Meng A."/>
            <person name="Brown T."/>
            <person name="Cohen L."/>
        </authorList>
    </citation>
    <scope>NUCLEOTIDE SEQUENCE</scope>
    <source>
        <strain evidence="5">Isolate 1302-5</strain>
    </source>
</reference>
<keyword evidence="4" id="KW-0812">Transmembrane</keyword>
<sequence>MQSRRTLLMVAAVATIAALIGLMIGLSRRRANRGGSRGAYNVLSAALGGGKDGPWPECVGETGDWCMDHIVSLDPDLEEHVFVLPEGSIVTMDYTTERVRIYVDEEGIVVSVPDRG</sequence>
<dbReference type="AlphaFoldDB" id="A0A7S4JYF7"/>
<dbReference type="InterPro" id="IPR006311">
    <property type="entry name" value="TAT_signal"/>
</dbReference>
<evidence type="ECO:0000256" key="2">
    <source>
        <dbReference type="ARBA" id="ARBA00022690"/>
    </source>
</evidence>
<evidence type="ECO:0000256" key="4">
    <source>
        <dbReference type="SAM" id="Phobius"/>
    </source>
</evidence>
<evidence type="ECO:0000313" key="5">
    <source>
        <dbReference type="EMBL" id="CAE2277124.1"/>
    </source>
</evidence>
<dbReference type="SUPFAM" id="SSF54654">
    <property type="entry name" value="CI-2 family of serine protease inhibitors"/>
    <property type="match status" value="1"/>
</dbReference>
<dbReference type="Gene3D" id="3.30.10.10">
    <property type="entry name" value="Trypsin Inhibitor V, subunit A"/>
    <property type="match status" value="1"/>
</dbReference>
<comment type="similarity">
    <text evidence="1">Belongs to the protease inhibitor I13 (potato type I serine protease inhibitor) family.</text>
</comment>
<keyword evidence="2" id="KW-0646">Protease inhibitor</keyword>
<organism evidence="5">
    <name type="scientific">Odontella aurita</name>
    <dbReference type="NCBI Taxonomy" id="265563"/>
    <lineage>
        <taxon>Eukaryota</taxon>
        <taxon>Sar</taxon>
        <taxon>Stramenopiles</taxon>
        <taxon>Ochrophyta</taxon>
        <taxon>Bacillariophyta</taxon>
        <taxon>Mediophyceae</taxon>
        <taxon>Biddulphiophycidae</taxon>
        <taxon>Eupodiscales</taxon>
        <taxon>Odontellaceae</taxon>
        <taxon>Odontella</taxon>
    </lineage>
</organism>
<accession>A0A7S4JYF7</accession>
<dbReference type="GO" id="GO:0009611">
    <property type="term" value="P:response to wounding"/>
    <property type="evidence" value="ECO:0007669"/>
    <property type="project" value="InterPro"/>
</dbReference>
<dbReference type="PRINTS" id="PR00292">
    <property type="entry name" value="POTATOINHBTR"/>
</dbReference>
<keyword evidence="4" id="KW-0472">Membrane</keyword>
<dbReference type="InterPro" id="IPR036354">
    <property type="entry name" value="Prot_inh_pot1_sf"/>
</dbReference>
<keyword evidence="3" id="KW-0722">Serine protease inhibitor</keyword>
<dbReference type="GO" id="GO:0004867">
    <property type="term" value="F:serine-type endopeptidase inhibitor activity"/>
    <property type="evidence" value="ECO:0007669"/>
    <property type="project" value="UniProtKB-KW"/>
</dbReference>
<gene>
    <name evidence="5" type="ORF">OAUR00152_LOCUS35512</name>
</gene>
<keyword evidence="4" id="KW-1133">Transmembrane helix</keyword>
<dbReference type="Pfam" id="PF00280">
    <property type="entry name" value="potato_inhibit"/>
    <property type="match status" value="1"/>
</dbReference>
<evidence type="ECO:0000256" key="3">
    <source>
        <dbReference type="ARBA" id="ARBA00022900"/>
    </source>
</evidence>
<protein>
    <submittedName>
        <fullName evidence="5">Uncharacterized protein</fullName>
    </submittedName>
</protein>
<feature type="transmembrane region" description="Helical" evidence="4">
    <location>
        <begin position="6"/>
        <end position="27"/>
    </location>
</feature>
<dbReference type="PANTHER" id="PTHR33091">
    <property type="entry name" value="PROTEIN, PUTATIVE, EXPRESSED-RELATED"/>
    <property type="match status" value="1"/>
</dbReference>
<name>A0A7S4JYF7_9STRA</name>
<evidence type="ECO:0000256" key="1">
    <source>
        <dbReference type="ARBA" id="ARBA00008210"/>
    </source>
</evidence>
<dbReference type="PROSITE" id="PS51318">
    <property type="entry name" value="TAT"/>
    <property type="match status" value="1"/>
</dbReference>
<proteinExistence type="inferred from homology"/>
<dbReference type="EMBL" id="HBKQ01051469">
    <property type="protein sequence ID" value="CAE2277124.1"/>
    <property type="molecule type" value="Transcribed_RNA"/>
</dbReference>
<dbReference type="PANTHER" id="PTHR33091:SF29">
    <property type="entry name" value="SUBTILISIN INHIBITOR 1"/>
    <property type="match status" value="1"/>
</dbReference>
<dbReference type="InterPro" id="IPR000864">
    <property type="entry name" value="Prot_inh_pot1"/>
</dbReference>